<comment type="catalytic activity">
    <reaction evidence="1 7">
        <text>a myo-inositol phosphate + H2O = myo-inositol + phosphate</text>
        <dbReference type="Rhea" id="RHEA:24056"/>
        <dbReference type="ChEBI" id="CHEBI:15377"/>
        <dbReference type="ChEBI" id="CHEBI:17268"/>
        <dbReference type="ChEBI" id="CHEBI:43474"/>
        <dbReference type="ChEBI" id="CHEBI:84139"/>
        <dbReference type="EC" id="3.1.3.25"/>
    </reaction>
</comment>
<feature type="binding site" evidence="6">
    <location>
        <position position="99"/>
    </location>
    <ligand>
        <name>Mg(2+)</name>
        <dbReference type="ChEBI" id="CHEBI:18420"/>
        <label>1</label>
        <note>catalytic</note>
    </ligand>
</feature>
<feature type="binding site" evidence="6">
    <location>
        <position position="223"/>
    </location>
    <ligand>
        <name>Mg(2+)</name>
        <dbReference type="ChEBI" id="CHEBI:18420"/>
        <label>1</label>
        <note>catalytic</note>
    </ligand>
</feature>
<comment type="cofactor">
    <cofactor evidence="2 6 7">
        <name>Mg(2+)</name>
        <dbReference type="ChEBI" id="CHEBI:18420"/>
    </cofactor>
</comment>
<dbReference type="PRINTS" id="PR00377">
    <property type="entry name" value="IMPHPHTASES"/>
</dbReference>
<evidence type="ECO:0000313" key="8">
    <source>
        <dbReference type="EMBL" id="OGZ88321.1"/>
    </source>
</evidence>
<dbReference type="EC" id="3.1.3.25" evidence="7"/>
<evidence type="ECO:0000256" key="1">
    <source>
        <dbReference type="ARBA" id="ARBA00001033"/>
    </source>
</evidence>
<dbReference type="GO" id="GO:0006020">
    <property type="term" value="P:inositol metabolic process"/>
    <property type="evidence" value="ECO:0007669"/>
    <property type="project" value="TreeGrafter"/>
</dbReference>
<evidence type="ECO:0000256" key="4">
    <source>
        <dbReference type="ARBA" id="ARBA00022801"/>
    </source>
</evidence>
<proteinExistence type="inferred from homology"/>
<dbReference type="GO" id="GO:0007165">
    <property type="term" value="P:signal transduction"/>
    <property type="evidence" value="ECO:0007669"/>
    <property type="project" value="TreeGrafter"/>
</dbReference>
<evidence type="ECO:0000256" key="3">
    <source>
        <dbReference type="ARBA" id="ARBA00022723"/>
    </source>
</evidence>
<feature type="binding site" evidence="6">
    <location>
        <position position="80"/>
    </location>
    <ligand>
        <name>Mg(2+)</name>
        <dbReference type="ChEBI" id="CHEBI:18420"/>
        <label>1</label>
        <note>catalytic</note>
    </ligand>
</feature>
<dbReference type="InterPro" id="IPR000760">
    <property type="entry name" value="Inositol_monophosphatase-like"/>
</dbReference>
<dbReference type="InterPro" id="IPR033942">
    <property type="entry name" value="IMPase"/>
</dbReference>
<keyword evidence="4 7" id="KW-0378">Hydrolase</keyword>
<gene>
    <name evidence="8" type="ORF">A2561_01845</name>
</gene>
<dbReference type="EMBL" id="MHPU01000026">
    <property type="protein sequence ID" value="OGZ88321.1"/>
    <property type="molecule type" value="Genomic_DNA"/>
</dbReference>
<evidence type="ECO:0000256" key="2">
    <source>
        <dbReference type="ARBA" id="ARBA00001946"/>
    </source>
</evidence>
<dbReference type="Proteomes" id="UP000178935">
    <property type="component" value="Unassembled WGS sequence"/>
</dbReference>
<comment type="similarity">
    <text evidence="7">Belongs to the inositol monophosphatase superfamily.</text>
</comment>
<organism evidence="8 9">
    <name type="scientific">Candidatus Staskawiczbacteria bacterium RIFOXYD1_FULL_32_13</name>
    <dbReference type="NCBI Taxonomy" id="1802234"/>
    <lineage>
        <taxon>Bacteria</taxon>
        <taxon>Candidatus Staskawicziibacteriota</taxon>
    </lineage>
</organism>
<evidence type="ECO:0000256" key="5">
    <source>
        <dbReference type="ARBA" id="ARBA00022842"/>
    </source>
</evidence>
<name>A0A1G2JPD8_9BACT</name>
<feature type="binding site" evidence="6">
    <location>
        <position position="98"/>
    </location>
    <ligand>
        <name>Mg(2+)</name>
        <dbReference type="ChEBI" id="CHEBI:18420"/>
        <label>1</label>
        <note>catalytic</note>
    </ligand>
</feature>
<dbReference type="PANTHER" id="PTHR20854">
    <property type="entry name" value="INOSITOL MONOPHOSPHATASE"/>
    <property type="match status" value="1"/>
</dbReference>
<comment type="caution">
    <text evidence="8">The sequence shown here is derived from an EMBL/GenBank/DDBJ whole genome shotgun (WGS) entry which is preliminary data.</text>
</comment>
<protein>
    <recommendedName>
        <fullName evidence="7">Inositol-1-monophosphatase</fullName>
        <ecNumber evidence="7">3.1.3.25</ecNumber>
    </recommendedName>
</protein>
<keyword evidence="5 6" id="KW-0460">Magnesium</keyword>
<accession>A0A1G2JPD8</accession>
<feature type="binding site" evidence="6">
    <location>
        <position position="96"/>
    </location>
    <ligand>
        <name>Mg(2+)</name>
        <dbReference type="ChEBI" id="CHEBI:18420"/>
        <label>1</label>
        <note>catalytic</note>
    </ligand>
</feature>
<dbReference type="SUPFAM" id="SSF56655">
    <property type="entry name" value="Carbohydrate phosphatase"/>
    <property type="match status" value="1"/>
</dbReference>
<dbReference type="Pfam" id="PF00459">
    <property type="entry name" value="Inositol_P"/>
    <property type="match status" value="1"/>
</dbReference>
<sequence length="272" mass="30280">MNGFIKQIKLKKMKINKDYLEIIKAARAGGEVVKKYFGKNIKITGKTIPADFKTKADMESEEVILKILNKKFPKYNIIAEENGEKKNGSEYTFVIDPLDGTNNFVLGIPYFSIGVGLLKGSEIIFGVVYNPILDNMYFAEKGKGAYLNGKKIHVNDESNLTNSSVSVVTEYGDATNIQEKLFTELSHLKAKRCLMNWSCLLDFCLLGVGKIEGIIFSNCPLHDFIPGKLIAKEAGALVTDLDGVEEKSDKNNIFLTTNGTKIHKEILDIINK</sequence>
<keyword evidence="3 6" id="KW-0479">Metal-binding</keyword>
<dbReference type="CDD" id="cd01639">
    <property type="entry name" value="IMPase"/>
    <property type="match status" value="1"/>
</dbReference>
<evidence type="ECO:0000256" key="7">
    <source>
        <dbReference type="RuleBase" id="RU364068"/>
    </source>
</evidence>
<dbReference type="GO" id="GO:0046872">
    <property type="term" value="F:metal ion binding"/>
    <property type="evidence" value="ECO:0007669"/>
    <property type="project" value="UniProtKB-KW"/>
</dbReference>
<dbReference type="Gene3D" id="3.30.540.10">
    <property type="entry name" value="Fructose-1,6-Bisphosphatase, subunit A, domain 1"/>
    <property type="match status" value="1"/>
</dbReference>
<dbReference type="PANTHER" id="PTHR20854:SF4">
    <property type="entry name" value="INOSITOL-1-MONOPHOSPHATASE-RELATED"/>
    <property type="match status" value="1"/>
</dbReference>
<dbReference type="FunFam" id="3.30.540.10:FF:000003">
    <property type="entry name" value="Inositol-1-monophosphatase"/>
    <property type="match status" value="1"/>
</dbReference>
<dbReference type="GO" id="GO:0008934">
    <property type="term" value="F:inositol monophosphate 1-phosphatase activity"/>
    <property type="evidence" value="ECO:0007669"/>
    <property type="project" value="InterPro"/>
</dbReference>
<reference evidence="8 9" key="1">
    <citation type="journal article" date="2016" name="Nat. Commun.">
        <title>Thousands of microbial genomes shed light on interconnected biogeochemical processes in an aquifer system.</title>
        <authorList>
            <person name="Anantharaman K."/>
            <person name="Brown C.T."/>
            <person name="Hug L.A."/>
            <person name="Sharon I."/>
            <person name="Castelle C.J."/>
            <person name="Probst A.J."/>
            <person name="Thomas B.C."/>
            <person name="Singh A."/>
            <person name="Wilkins M.J."/>
            <person name="Karaoz U."/>
            <person name="Brodie E.L."/>
            <person name="Williams K.H."/>
            <person name="Hubbard S.S."/>
            <person name="Banfield J.F."/>
        </authorList>
    </citation>
    <scope>NUCLEOTIDE SEQUENCE [LARGE SCALE GENOMIC DNA]</scope>
</reference>
<evidence type="ECO:0000313" key="9">
    <source>
        <dbReference type="Proteomes" id="UP000178935"/>
    </source>
</evidence>
<dbReference type="AlphaFoldDB" id="A0A1G2JPD8"/>
<evidence type="ECO:0000256" key="6">
    <source>
        <dbReference type="PIRSR" id="PIRSR600760-2"/>
    </source>
</evidence>
<dbReference type="Gene3D" id="3.40.190.80">
    <property type="match status" value="1"/>
</dbReference>